<protein>
    <recommendedName>
        <fullName evidence="9">Thioredoxin domain-containing protein</fullName>
    </recommendedName>
</protein>
<evidence type="ECO:0008006" key="9">
    <source>
        <dbReference type="Google" id="ProtNLM"/>
    </source>
</evidence>
<evidence type="ECO:0000313" key="8">
    <source>
        <dbReference type="Proteomes" id="UP000019132"/>
    </source>
</evidence>
<reference evidence="7" key="3">
    <citation type="submission" date="2015-02" db="UniProtKB">
        <authorList>
            <consortium name="EnsemblProtists"/>
        </authorList>
    </citation>
    <scope>IDENTIFICATION</scope>
    <source>
        <strain evidence="7">DAOM BR144</strain>
    </source>
</reference>
<keyword evidence="5" id="KW-0325">Glycoprotein</keyword>
<keyword evidence="3" id="KW-0964">Secreted</keyword>
<dbReference type="STRING" id="431595.K3WZP8"/>
<accession>K3WZP8</accession>
<dbReference type="GO" id="GO:0005576">
    <property type="term" value="C:extracellular region"/>
    <property type="evidence" value="ECO:0007669"/>
    <property type="project" value="UniProtKB-SubCell"/>
</dbReference>
<reference evidence="8" key="1">
    <citation type="journal article" date="2010" name="Genome Biol.">
        <title>Genome sequence of the necrotrophic plant pathogen Pythium ultimum reveals original pathogenicity mechanisms and effector repertoire.</title>
        <authorList>
            <person name="Levesque C.A."/>
            <person name="Brouwer H."/>
            <person name="Cano L."/>
            <person name="Hamilton J.P."/>
            <person name="Holt C."/>
            <person name="Huitema E."/>
            <person name="Raffaele S."/>
            <person name="Robideau G.P."/>
            <person name="Thines M."/>
            <person name="Win J."/>
            <person name="Zerillo M.M."/>
            <person name="Beakes G.W."/>
            <person name="Boore J.L."/>
            <person name="Busam D."/>
            <person name="Dumas B."/>
            <person name="Ferriera S."/>
            <person name="Fuerstenberg S.I."/>
            <person name="Gachon C.M."/>
            <person name="Gaulin E."/>
            <person name="Govers F."/>
            <person name="Grenville-Briggs L."/>
            <person name="Horner N."/>
            <person name="Hostetler J."/>
            <person name="Jiang R.H."/>
            <person name="Johnson J."/>
            <person name="Krajaejun T."/>
            <person name="Lin H."/>
            <person name="Meijer H.J."/>
            <person name="Moore B."/>
            <person name="Morris P."/>
            <person name="Phuntmart V."/>
            <person name="Puiu D."/>
            <person name="Shetty J."/>
            <person name="Stajich J.E."/>
            <person name="Tripathy S."/>
            <person name="Wawra S."/>
            <person name="van West P."/>
            <person name="Whitty B.R."/>
            <person name="Coutinho P.M."/>
            <person name="Henrissat B."/>
            <person name="Martin F."/>
            <person name="Thomas P.D."/>
            <person name="Tyler B.M."/>
            <person name="De Vries R.P."/>
            <person name="Kamoun S."/>
            <person name="Yandell M."/>
            <person name="Tisserat N."/>
            <person name="Buell C.R."/>
        </authorList>
    </citation>
    <scope>NUCLEOTIDE SEQUENCE</scope>
    <source>
        <strain evidence="8">DAOM:BR144</strain>
    </source>
</reference>
<evidence type="ECO:0000256" key="2">
    <source>
        <dbReference type="ARBA" id="ARBA00005679"/>
    </source>
</evidence>
<sequence>MPDSGGVASQYRVPLRVYFRAFCPACQWFVSDPLLELVRNEQLLPAAGMVEEKNGKLVCEGGSLECTGHRLEVCMIDKDRNDVVKYLGSIACMEGDESGHVGDWGEKMKNCLTTEERAVVDTCFKTKSEQLLREMIQKEHAGNVEWMPYTVVEQKVLGSETQGVGLGELQASFYPDACLKLVGEQKIVAAVEDNAAAHAPAQAAPIDPAAAAEKAEEEELELAIREEATASGKVRLEVFWRAFCPGCMAFITKPLLNLLRDEQFRNVIDFRPVPAAGTSFDSTGKFVCSMGMVECIGHKWMSCAVDLFPKVDELIEYLACLESKDNKGVTWSFVVNKCFPGDNAKKMQACYDTRGDDLLKKHVAQREKVDVLWVPYVVINGASIGDARHGIGYKQLSGEICKAYTGPFENRPNVCQPKRLRAENEKAEPAKETDKVIKPCPPKKDAKNKDKAAAALIDEDAPGIGARIDADFPQAKANALATGPDADDDTSSGLNSLVLPGLCVAVIAFAAFRYSGDHKKDA</sequence>
<evidence type="ECO:0000256" key="6">
    <source>
        <dbReference type="SAM" id="MobiDB-lite"/>
    </source>
</evidence>
<dbReference type="PANTHER" id="PTHR13234:SF8">
    <property type="entry name" value="GAMMA-INTERFERON-INDUCIBLE LYSOSOMAL THIOL REDUCTASE"/>
    <property type="match status" value="1"/>
</dbReference>
<dbReference type="GO" id="GO:0016671">
    <property type="term" value="F:oxidoreductase activity, acting on a sulfur group of donors, disulfide as acceptor"/>
    <property type="evidence" value="ECO:0007669"/>
    <property type="project" value="InterPro"/>
</dbReference>
<keyword evidence="4" id="KW-0732">Signal</keyword>
<comment type="subcellular location">
    <subcellularLocation>
        <location evidence="1">Secreted</location>
    </subcellularLocation>
</comment>
<dbReference type="Proteomes" id="UP000019132">
    <property type="component" value="Unassembled WGS sequence"/>
</dbReference>
<comment type="similarity">
    <text evidence="2">Belongs to the GILT family.</text>
</comment>
<dbReference type="InParanoid" id="K3WZP8"/>
<dbReference type="EMBL" id="GL376596">
    <property type="status" value="NOT_ANNOTATED_CDS"/>
    <property type="molecule type" value="Genomic_DNA"/>
</dbReference>
<evidence type="ECO:0000256" key="1">
    <source>
        <dbReference type="ARBA" id="ARBA00004613"/>
    </source>
</evidence>
<reference evidence="8" key="2">
    <citation type="submission" date="2010-04" db="EMBL/GenBank/DDBJ databases">
        <authorList>
            <person name="Buell R."/>
            <person name="Hamilton J."/>
            <person name="Hostetler J."/>
        </authorList>
    </citation>
    <scope>NUCLEOTIDE SEQUENCE [LARGE SCALE GENOMIC DNA]</scope>
    <source>
        <strain evidence="8">DAOM:BR144</strain>
    </source>
</reference>
<dbReference type="OMA" id="PGCEYFI"/>
<dbReference type="EnsemblProtists" id="PYU1_T010447">
    <property type="protein sequence ID" value="PYU1_T010447"/>
    <property type="gene ID" value="PYU1_G010425"/>
</dbReference>
<dbReference type="HOGENOM" id="CLU_039690_0_0_1"/>
<dbReference type="InterPro" id="IPR004911">
    <property type="entry name" value="Interferon-induced_GILT"/>
</dbReference>
<organism evidence="7 8">
    <name type="scientific">Globisporangium ultimum (strain ATCC 200006 / CBS 805.95 / DAOM BR144)</name>
    <name type="common">Pythium ultimum</name>
    <dbReference type="NCBI Taxonomy" id="431595"/>
    <lineage>
        <taxon>Eukaryota</taxon>
        <taxon>Sar</taxon>
        <taxon>Stramenopiles</taxon>
        <taxon>Oomycota</taxon>
        <taxon>Peronosporomycetes</taxon>
        <taxon>Pythiales</taxon>
        <taxon>Pythiaceae</taxon>
        <taxon>Globisporangium</taxon>
    </lineage>
</organism>
<keyword evidence="8" id="KW-1185">Reference proteome</keyword>
<proteinExistence type="inferred from homology"/>
<evidence type="ECO:0000313" key="7">
    <source>
        <dbReference type="EnsemblProtists" id="PYU1_T010447"/>
    </source>
</evidence>
<dbReference type="VEuPathDB" id="FungiDB:PYU1_G010425"/>
<evidence type="ECO:0000256" key="3">
    <source>
        <dbReference type="ARBA" id="ARBA00022525"/>
    </source>
</evidence>
<dbReference type="PANTHER" id="PTHR13234">
    <property type="entry name" value="GAMMA-INTERFERON INDUCIBLE LYSOSOMAL THIOL REDUCTASE GILT"/>
    <property type="match status" value="1"/>
</dbReference>
<dbReference type="AlphaFoldDB" id="K3WZP8"/>
<evidence type="ECO:0000256" key="5">
    <source>
        <dbReference type="ARBA" id="ARBA00023180"/>
    </source>
</evidence>
<feature type="region of interest" description="Disordered" evidence="6">
    <location>
        <begin position="422"/>
        <end position="452"/>
    </location>
</feature>
<dbReference type="Pfam" id="PF03227">
    <property type="entry name" value="GILT"/>
    <property type="match status" value="2"/>
</dbReference>
<name>K3WZP8_GLOUD</name>
<evidence type="ECO:0000256" key="4">
    <source>
        <dbReference type="ARBA" id="ARBA00022729"/>
    </source>
</evidence>
<dbReference type="eggNOG" id="KOG3160">
    <property type="taxonomic scope" value="Eukaryota"/>
</dbReference>